<dbReference type="EMBL" id="UZAI01021508">
    <property type="protein sequence ID" value="VDP55692.1"/>
    <property type="molecule type" value="Genomic_DNA"/>
</dbReference>
<evidence type="ECO:0000313" key="2">
    <source>
        <dbReference type="Proteomes" id="UP000277204"/>
    </source>
</evidence>
<protein>
    <submittedName>
        <fullName evidence="1">Uncharacterized protein</fullName>
    </submittedName>
</protein>
<name>A0A183NBB2_9TREM</name>
<keyword evidence="2" id="KW-1185">Reference proteome</keyword>
<dbReference type="Proteomes" id="UP000277204">
    <property type="component" value="Unassembled WGS sequence"/>
</dbReference>
<sequence length="108" mass="12093">MLPPTVYTNLHVPAKAVTLVEQKGQPTSDSKNIFRKSLRLNGLNAFNSAIARHLLDTGHEVDMLKSFKVINKQSNSNLLKFAEALAIKRLKPDLCIQKETVINLSLPW</sequence>
<reference evidence="1 2" key="1">
    <citation type="submission" date="2018-11" db="EMBL/GenBank/DDBJ databases">
        <authorList>
            <consortium name="Pathogen Informatics"/>
        </authorList>
    </citation>
    <scope>NUCLEOTIDE SEQUENCE [LARGE SCALE GENOMIC DNA]</scope>
    <source>
        <strain evidence="1 2">Zambia</strain>
    </source>
</reference>
<gene>
    <name evidence="1" type="ORF">SMRZ_LOCUS25587</name>
</gene>
<proteinExistence type="predicted"/>
<dbReference type="AlphaFoldDB" id="A0A183NBB2"/>
<evidence type="ECO:0000313" key="1">
    <source>
        <dbReference type="EMBL" id="VDP55692.1"/>
    </source>
</evidence>
<dbReference type="STRING" id="48269.A0A183NBB2"/>
<accession>A0A183NBB2</accession>
<organism evidence="1 2">
    <name type="scientific">Schistosoma margrebowiei</name>
    <dbReference type="NCBI Taxonomy" id="48269"/>
    <lineage>
        <taxon>Eukaryota</taxon>
        <taxon>Metazoa</taxon>
        <taxon>Spiralia</taxon>
        <taxon>Lophotrochozoa</taxon>
        <taxon>Platyhelminthes</taxon>
        <taxon>Trematoda</taxon>
        <taxon>Digenea</taxon>
        <taxon>Strigeidida</taxon>
        <taxon>Schistosomatoidea</taxon>
        <taxon>Schistosomatidae</taxon>
        <taxon>Schistosoma</taxon>
    </lineage>
</organism>